<feature type="transmembrane region" description="Helical" evidence="4">
    <location>
        <begin position="315"/>
        <end position="333"/>
    </location>
</feature>
<keyword evidence="3" id="KW-0808">Transferase</keyword>
<keyword evidence="4" id="KW-0812">Transmembrane</keyword>
<gene>
    <name evidence="6" type="ORF">KA717_37225</name>
</gene>
<dbReference type="GO" id="GO:0016757">
    <property type="term" value="F:glycosyltransferase activity"/>
    <property type="evidence" value="ECO:0007669"/>
    <property type="project" value="UniProtKB-KW"/>
</dbReference>
<evidence type="ECO:0000256" key="2">
    <source>
        <dbReference type="ARBA" id="ARBA00022676"/>
    </source>
</evidence>
<dbReference type="InterPro" id="IPR029044">
    <property type="entry name" value="Nucleotide-diphossugar_trans"/>
</dbReference>
<keyword evidence="2" id="KW-0328">Glycosyltransferase</keyword>
<keyword evidence="4" id="KW-1133">Transmembrane helix</keyword>
<feature type="transmembrane region" description="Helical" evidence="4">
    <location>
        <begin position="273"/>
        <end position="294"/>
    </location>
</feature>
<reference evidence="6" key="1">
    <citation type="submission" date="2021-04" db="EMBL/GenBank/DDBJ databases">
        <title>Genome sequence of Woronichinia naegeliana from Washington state freshwater lake bloom.</title>
        <authorList>
            <person name="Dreher T.W."/>
        </authorList>
    </citation>
    <scope>NUCLEOTIDE SEQUENCE</scope>
    <source>
        <strain evidence="6">WA131</strain>
    </source>
</reference>
<dbReference type="EMBL" id="CP073041">
    <property type="protein sequence ID" value="UXE60998.1"/>
    <property type="molecule type" value="Genomic_DNA"/>
</dbReference>
<organism evidence="6">
    <name type="scientific">Woronichinia naegeliana WA131</name>
    <dbReference type="NCBI Taxonomy" id="2824559"/>
    <lineage>
        <taxon>Bacteria</taxon>
        <taxon>Bacillati</taxon>
        <taxon>Cyanobacteriota</taxon>
        <taxon>Cyanophyceae</taxon>
        <taxon>Synechococcales</taxon>
        <taxon>Coelosphaeriaceae</taxon>
        <taxon>Woronichinia</taxon>
    </lineage>
</organism>
<keyword evidence="4" id="KW-0472">Membrane</keyword>
<dbReference type="KEGG" id="wna:KA717_37225"/>
<evidence type="ECO:0000256" key="4">
    <source>
        <dbReference type="SAM" id="Phobius"/>
    </source>
</evidence>
<evidence type="ECO:0000259" key="5">
    <source>
        <dbReference type="Pfam" id="PF00535"/>
    </source>
</evidence>
<dbReference type="Pfam" id="PF00535">
    <property type="entry name" value="Glycos_transf_2"/>
    <property type="match status" value="1"/>
</dbReference>
<dbReference type="InterPro" id="IPR001173">
    <property type="entry name" value="Glyco_trans_2-like"/>
</dbReference>
<feature type="transmembrane region" description="Helical" evidence="4">
    <location>
        <begin position="249"/>
        <end position="267"/>
    </location>
</feature>
<dbReference type="PANTHER" id="PTHR43630:SF1">
    <property type="entry name" value="POLY-BETA-1,6-N-ACETYL-D-GLUCOSAMINE SYNTHASE"/>
    <property type="match status" value="1"/>
</dbReference>
<dbReference type="AlphaFoldDB" id="A0A977KW59"/>
<evidence type="ECO:0000256" key="1">
    <source>
        <dbReference type="ARBA" id="ARBA00006739"/>
    </source>
</evidence>
<evidence type="ECO:0000313" key="6">
    <source>
        <dbReference type="EMBL" id="UXE60998.1"/>
    </source>
</evidence>
<protein>
    <submittedName>
        <fullName evidence="6">Glycosyltransferase family 2 protein</fullName>
    </submittedName>
</protein>
<sequence>MVTIAIPAYNEANYIESVIKGFLKQNHPSLLEIIVADGGSNDGTQEIVKKIAFGDSRVKLLENSLKTQSAGLNLIFKHSQGDIFLRADAHSEYAPDYIQKCIEALESSQAWNVGGSQRHMARNAFQGGVALAFRSFLAGTAKYHDPDYNGYADTVYLGCFLTDALQKIVYNSTKKELFDTTQITNQDAELNLKLLEFFEKAIYISSDIKVWYNPRSDWKKLCIQYFKYGRGRYLTTKKHPRSSPLRSKILMIFVIIYCILFLLLVYFNHTLLFLITSFSFLSLAFLIETIRVSIRYMPSFQEEIWRGGEDNIPNGLTIFMMTFVALVIMPTSYTCGNFYQKYRHLIIKNDEW</sequence>
<proteinExistence type="inferred from homology"/>
<accession>A0A977KW59</accession>
<comment type="similarity">
    <text evidence="1">Belongs to the glycosyltransferase 2 family.</text>
</comment>
<dbReference type="SUPFAM" id="SSF53448">
    <property type="entry name" value="Nucleotide-diphospho-sugar transferases"/>
    <property type="match status" value="1"/>
</dbReference>
<evidence type="ECO:0000256" key="3">
    <source>
        <dbReference type="ARBA" id="ARBA00022679"/>
    </source>
</evidence>
<dbReference type="Gene3D" id="3.90.550.10">
    <property type="entry name" value="Spore Coat Polysaccharide Biosynthesis Protein SpsA, Chain A"/>
    <property type="match status" value="1"/>
</dbReference>
<dbReference type="PANTHER" id="PTHR43630">
    <property type="entry name" value="POLY-BETA-1,6-N-ACETYL-D-GLUCOSAMINE SYNTHASE"/>
    <property type="match status" value="1"/>
</dbReference>
<dbReference type="Proteomes" id="UP001065613">
    <property type="component" value="Chromosome"/>
</dbReference>
<dbReference type="CDD" id="cd02525">
    <property type="entry name" value="Succinoglycan_BP_ExoA"/>
    <property type="match status" value="1"/>
</dbReference>
<name>A0A977KW59_9CYAN</name>
<feature type="domain" description="Glycosyltransferase 2-like" evidence="5">
    <location>
        <begin position="3"/>
        <end position="118"/>
    </location>
</feature>